<dbReference type="InterPro" id="IPR014219">
    <property type="entry name" value="SpoIVB"/>
</dbReference>
<dbReference type="SUPFAM" id="SSF50156">
    <property type="entry name" value="PDZ domain-like"/>
    <property type="match status" value="1"/>
</dbReference>
<dbReference type="PROSITE" id="PS51494">
    <property type="entry name" value="SPOIVB"/>
    <property type="match status" value="1"/>
</dbReference>
<dbReference type="Gene3D" id="2.30.42.10">
    <property type="match status" value="1"/>
</dbReference>
<name>A0A174GDH6_9CLOT</name>
<dbReference type="eggNOG" id="COG0750">
    <property type="taxonomic scope" value="Bacteria"/>
</dbReference>
<dbReference type="InterPro" id="IPR008763">
    <property type="entry name" value="Peptidase_S55"/>
</dbReference>
<evidence type="ECO:0000313" key="3">
    <source>
        <dbReference type="EMBL" id="OBY11961.1"/>
    </source>
</evidence>
<proteinExistence type="predicted"/>
<feature type="domain" description="PDZ" evidence="1">
    <location>
        <begin position="74"/>
        <end position="165"/>
    </location>
</feature>
<keyword evidence="4" id="KW-1185">Reference proteome</keyword>
<dbReference type="RefSeq" id="WP_055183883.1">
    <property type="nucleotide sequence ID" value="NZ_CABHIH010000001.1"/>
</dbReference>
<dbReference type="SMART" id="SM00228">
    <property type="entry name" value="PDZ"/>
    <property type="match status" value="1"/>
</dbReference>
<evidence type="ECO:0000259" key="2">
    <source>
        <dbReference type="PROSITE" id="PS51494"/>
    </source>
</evidence>
<dbReference type="InterPro" id="IPR001478">
    <property type="entry name" value="PDZ"/>
</dbReference>
<evidence type="ECO:0000313" key="4">
    <source>
        <dbReference type="Proteomes" id="UP000092714"/>
    </source>
</evidence>
<dbReference type="AlphaFoldDB" id="A0A174GDH6"/>
<evidence type="ECO:0000259" key="1">
    <source>
        <dbReference type="PROSITE" id="PS50106"/>
    </source>
</evidence>
<protein>
    <submittedName>
        <fullName evidence="3">SpoIVB peptidase</fullName>
    </submittedName>
</protein>
<dbReference type="InterPro" id="IPR036034">
    <property type="entry name" value="PDZ_sf"/>
</dbReference>
<accession>A0A174GDH6</accession>
<dbReference type="Pfam" id="PF05580">
    <property type="entry name" value="Peptidase_S55"/>
    <property type="match status" value="1"/>
</dbReference>
<feature type="domain" description="Peptidase S55" evidence="2">
    <location>
        <begin position="166"/>
        <end position="396"/>
    </location>
</feature>
<comment type="caution">
    <text evidence="3">The sequence shown here is derived from an EMBL/GenBank/DDBJ whole genome shotgun (WGS) entry which is preliminary data.</text>
</comment>
<gene>
    <name evidence="3" type="ORF">CP373A1_03295</name>
</gene>
<dbReference type="InterPro" id="IPR009003">
    <property type="entry name" value="Peptidase_S1_PA"/>
</dbReference>
<reference evidence="3 4" key="1">
    <citation type="submission" date="2016-06" db="EMBL/GenBank/DDBJ databases">
        <authorList>
            <person name="Kjaerup R.B."/>
            <person name="Dalgaard T.S."/>
            <person name="Juul-Madsen H.R."/>
        </authorList>
    </citation>
    <scope>NUCLEOTIDE SEQUENCE [LARGE SCALE GENOMIC DNA]</scope>
    <source>
        <strain evidence="3 4">373-A1</strain>
    </source>
</reference>
<organism evidence="3 4">
    <name type="scientific">Clostridium paraputrificum</name>
    <dbReference type="NCBI Taxonomy" id="29363"/>
    <lineage>
        <taxon>Bacteria</taxon>
        <taxon>Bacillati</taxon>
        <taxon>Bacillota</taxon>
        <taxon>Clostridia</taxon>
        <taxon>Eubacteriales</taxon>
        <taxon>Clostridiaceae</taxon>
        <taxon>Clostridium</taxon>
    </lineage>
</organism>
<dbReference type="OrthoDB" id="9765242at2"/>
<sequence length="396" mass="42738">MNRKLLKIVSVVITPILILALSTCIMLKDVPDHLYTSSEVEVMSALPNVGPFNKVEYKEEKLKVNLLGLIPIKQVSVHKVKNIEVIPGGNCIGVRLSSQGVLVVGFSEIAIANDRKISPAGEAGIEVGDVILKIDGEAIETSHDLIKKVSSINKEKINIELLRDGKSLNKEVTLVKEGNSGYKLGLWVRDSTAGVGTMTFYDEKTGKFAALGHPVTDGDTNKPFTIKKGDLLQSSIISVRKGEKGAPGELKGIFVNDDKPIGSIVKNTQCGIFGEGKKAECNPMRSSPMKVAFRDEIKLGKATIITTIDEEGPKEYEIEIVKLLQQDSPGPKSMLIRVTDEALLSKTGGIVQGMSGSPIIQNGKLVGAVTHVLINKPDVGYGIYIDWMLEDAGILK</sequence>
<dbReference type="NCBIfam" id="TIGR02860">
    <property type="entry name" value="spore_IV_B"/>
    <property type="match status" value="1"/>
</dbReference>
<dbReference type="EMBL" id="MAPZ01000010">
    <property type="protein sequence ID" value="OBY11961.1"/>
    <property type="molecule type" value="Genomic_DNA"/>
</dbReference>
<dbReference type="PROSITE" id="PS50106">
    <property type="entry name" value="PDZ"/>
    <property type="match status" value="1"/>
</dbReference>
<dbReference type="Pfam" id="PF13180">
    <property type="entry name" value="PDZ_2"/>
    <property type="match status" value="1"/>
</dbReference>
<dbReference type="SUPFAM" id="SSF50494">
    <property type="entry name" value="Trypsin-like serine proteases"/>
    <property type="match status" value="1"/>
</dbReference>
<dbReference type="Proteomes" id="UP000092714">
    <property type="component" value="Unassembled WGS sequence"/>
</dbReference>